<evidence type="ECO:0000313" key="4">
    <source>
        <dbReference type="EMBL" id="CRY68937.1"/>
    </source>
</evidence>
<dbReference type="InterPro" id="IPR000792">
    <property type="entry name" value="Tscrpt_reg_LuxR_C"/>
</dbReference>
<reference evidence="4 5" key="2">
    <citation type="submission" date="2015-03" db="EMBL/GenBank/DDBJ databases">
        <authorList>
            <consortium name="Pathogen Informatics"/>
            <person name="Murphy D."/>
        </authorList>
    </citation>
    <scope>NUCLEOTIDE SEQUENCE [LARGE SCALE GENOMIC DNA]</scope>
    <source>
        <strain evidence="5">type strain: CIP110230</strain>
        <strain evidence="4">Type strain: CIP110230</strain>
    </source>
</reference>
<accession>A0A0T9QX81</accession>
<dbReference type="Gene3D" id="1.10.10.10">
    <property type="entry name" value="Winged helix-like DNA-binding domain superfamily/Winged helix DNA-binding domain"/>
    <property type="match status" value="1"/>
</dbReference>
<dbReference type="Pfam" id="PF08448">
    <property type="entry name" value="PAS_4"/>
    <property type="match status" value="1"/>
</dbReference>
<dbReference type="SMART" id="SM00421">
    <property type="entry name" value="HTH_LUXR"/>
    <property type="match status" value="1"/>
</dbReference>
<evidence type="ECO:0000313" key="3">
    <source>
        <dbReference type="EMBL" id="CNI31205.1"/>
    </source>
</evidence>
<protein>
    <submittedName>
        <fullName evidence="3">LuxR family transcription regulatory protein</fullName>
    </submittedName>
</protein>
<proteinExistence type="predicted"/>
<dbReference type="Proteomes" id="UP000045840">
    <property type="component" value="Unassembled WGS sequence"/>
</dbReference>
<dbReference type="InterPro" id="IPR016032">
    <property type="entry name" value="Sig_transdc_resp-reg_C-effctor"/>
</dbReference>
<dbReference type="RefSeq" id="WP_050691959.1">
    <property type="nucleotide sequence ID" value="NZ_CAWMMU010000029.1"/>
</dbReference>
<dbReference type="GO" id="GO:0006355">
    <property type="term" value="P:regulation of DNA-templated transcription"/>
    <property type="evidence" value="ECO:0007669"/>
    <property type="project" value="InterPro"/>
</dbReference>
<dbReference type="OrthoDB" id="6191871at2"/>
<dbReference type="EMBL" id="CWJL01000029">
    <property type="protein sequence ID" value="CRY68937.1"/>
    <property type="molecule type" value="Genomic_DNA"/>
</dbReference>
<feature type="domain" description="HTH luxR-type" evidence="2">
    <location>
        <begin position="155"/>
        <end position="212"/>
    </location>
</feature>
<keyword evidence="1" id="KW-0238">DNA-binding</keyword>
<evidence type="ECO:0000313" key="6">
    <source>
        <dbReference type="Proteomes" id="UP000045840"/>
    </source>
</evidence>
<dbReference type="AlphaFoldDB" id="A0A0T9QX81"/>
<evidence type="ECO:0000256" key="1">
    <source>
        <dbReference type="ARBA" id="ARBA00023125"/>
    </source>
</evidence>
<keyword evidence="5" id="KW-1185">Reference proteome</keyword>
<gene>
    <name evidence="3" type="ORF">ERS008529_03660</name>
    <name evidence="4" type="ORF">ERS137968_04068</name>
</gene>
<dbReference type="InterPro" id="IPR036388">
    <property type="entry name" value="WH-like_DNA-bd_sf"/>
</dbReference>
<dbReference type="EMBL" id="CQAZ01000040">
    <property type="protein sequence ID" value="CNI31205.1"/>
    <property type="molecule type" value="Genomic_DNA"/>
</dbReference>
<reference evidence="3" key="1">
    <citation type="submission" date="2015-03" db="EMBL/GenBank/DDBJ databases">
        <authorList>
            <person name="Murphy D."/>
        </authorList>
    </citation>
    <scope>NUCLEOTIDE SEQUENCE [LARGE SCALE GENOMIC DNA]</scope>
    <source>
        <strain evidence="3">A125KOH2</strain>
    </source>
</reference>
<dbReference type="Gene3D" id="3.30.450.20">
    <property type="entry name" value="PAS domain"/>
    <property type="match status" value="1"/>
</dbReference>
<name>A0A0T9QX81_9GAMM</name>
<reference evidence="6" key="3">
    <citation type="submission" date="2015-03" db="EMBL/GenBank/DDBJ databases">
        <authorList>
            <consortium name="Pathogen Informatics"/>
        </authorList>
    </citation>
    <scope>NUCLEOTIDE SEQUENCE [LARGE SCALE GENOMIC DNA]</scope>
    <source>
        <strain evidence="6">A125KOH2</strain>
    </source>
</reference>
<dbReference type="SUPFAM" id="SSF46894">
    <property type="entry name" value="C-terminal effector domain of the bipartite response regulators"/>
    <property type="match status" value="1"/>
</dbReference>
<dbReference type="STRING" id="1288385.ERS137968_04068"/>
<evidence type="ECO:0000313" key="5">
    <source>
        <dbReference type="Proteomes" id="UP000044625"/>
    </source>
</evidence>
<sequence length="240" mass="27594">MMTTLYTPDKLAPIKISKQAMHFFTQSEEPWGIKDAQSRYVYANQAYFNFLDIQDDIINNIINLSYDAIPALSSLAGRLIAHDQKVMQTGLRLEAVGTLLIGDSYRSFIFEKFPLFEENGTIVGTIAHLKPFERLSMEYFLDKPFYGEATFIPPTNIFTKREWDVLFLLFRGSHRAQISDFLGISKFSIRNIISRLFLLTGVSSKEMLLELGLKKGWHLYVPPRFISIGYDILFKANLLN</sequence>
<organism evidence="3 6">
    <name type="scientific">Yersinia pekkanenii</name>
    <dbReference type="NCBI Taxonomy" id="1288385"/>
    <lineage>
        <taxon>Bacteria</taxon>
        <taxon>Pseudomonadati</taxon>
        <taxon>Pseudomonadota</taxon>
        <taxon>Gammaproteobacteria</taxon>
        <taxon>Enterobacterales</taxon>
        <taxon>Yersiniaceae</taxon>
        <taxon>Yersinia</taxon>
    </lineage>
</organism>
<dbReference type="InterPro" id="IPR013656">
    <property type="entry name" value="PAS_4"/>
</dbReference>
<dbReference type="GO" id="GO:0003677">
    <property type="term" value="F:DNA binding"/>
    <property type="evidence" value="ECO:0007669"/>
    <property type="project" value="UniProtKB-KW"/>
</dbReference>
<dbReference type="Proteomes" id="UP000044625">
    <property type="component" value="Unassembled WGS sequence"/>
</dbReference>
<evidence type="ECO:0000259" key="2">
    <source>
        <dbReference type="SMART" id="SM00421"/>
    </source>
</evidence>